<evidence type="ECO:0000313" key="2">
    <source>
        <dbReference type="EMBL" id="VEL42382.1"/>
    </source>
</evidence>
<keyword evidence="3" id="KW-1185">Reference proteome</keyword>
<feature type="region of interest" description="Disordered" evidence="1">
    <location>
        <begin position="1"/>
        <end position="60"/>
    </location>
</feature>
<evidence type="ECO:0000313" key="3">
    <source>
        <dbReference type="Proteomes" id="UP000784294"/>
    </source>
</evidence>
<feature type="region of interest" description="Disordered" evidence="1">
    <location>
        <begin position="85"/>
        <end position="159"/>
    </location>
</feature>
<reference evidence="2" key="1">
    <citation type="submission" date="2018-11" db="EMBL/GenBank/DDBJ databases">
        <authorList>
            <consortium name="Pathogen Informatics"/>
        </authorList>
    </citation>
    <scope>NUCLEOTIDE SEQUENCE</scope>
</reference>
<name>A0A448XQJ5_9PLAT</name>
<accession>A0A448XQJ5</accession>
<dbReference type="Proteomes" id="UP000784294">
    <property type="component" value="Unassembled WGS sequence"/>
</dbReference>
<organism evidence="2 3">
    <name type="scientific">Protopolystoma xenopodis</name>
    <dbReference type="NCBI Taxonomy" id="117903"/>
    <lineage>
        <taxon>Eukaryota</taxon>
        <taxon>Metazoa</taxon>
        <taxon>Spiralia</taxon>
        <taxon>Lophotrochozoa</taxon>
        <taxon>Platyhelminthes</taxon>
        <taxon>Monogenea</taxon>
        <taxon>Polyopisthocotylea</taxon>
        <taxon>Polystomatidea</taxon>
        <taxon>Polystomatidae</taxon>
        <taxon>Protopolystoma</taxon>
    </lineage>
</organism>
<sequence>MAGLMLPEDMRMGSFSQSGRTGQSNPGLPSPLTHSSLIGPPASVRGKRAGKPAGRQTGLTVKPSLVGIKTLLRWIWKEREKERERERETRVWTTARPPDSASRYPRAGVSHAISHCPPPAPRSTHTHAHTQAQADRHRPRDRHKLRGHKCTRRQAERSVRSTRLLVTRRHRLLVTLFHHRPSVHSPPLPSPPLASDSGFGPLLTAGRRPLRLDPPRRRPTANPSASHLPVDVINCLVLSAPAHISAGRFSPSLTGPSRPCPAHTHKHTHKHRHIARRRVSMPSTSLMHRPTAQPTSKSSLASGAPNSTLLLLPDTHAQPTSVTATAHPAAGRGTGEAAVTGSGQAPNRRRHRHQHQHPHQQRGHRCQGVSTKRDRVVKSAELCLSPVDDEARLAPGERPEGTRKGDSLVHVLRCSRCAFESIDKRRFDVHLPCVGPGGVDFYR</sequence>
<feature type="region of interest" description="Disordered" evidence="1">
    <location>
        <begin position="181"/>
        <end position="226"/>
    </location>
</feature>
<feature type="compositionally biased region" description="Basic residues" evidence="1">
    <location>
        <begin position="263"/>
        <end position="279"/>
    </location>
</feature>
<dbReference type="EMBL" id="CAAALY010274142">
    <property type="protein sequence ID" value="VEL42382.1"/>
    <property type="molecule type" value="Genomic_DNA"/>
</dbReference>
<feature type="compositionally biased region" description="Polar residues" evidence="1">
    <location>
        <begin position="14"/>
        <end position="36"/>
    </location>
</feature>
<evidence type="ECO:0000256" key="1">
    <source>
        <dbReference type="SAM" id="MobiDB-lite"/>
    </source>
</evidence>
<dbReference type="AlphaFoldDB" id="A0A448XQJ5"/>
<protein>
    <submittedName>
        <fullName evidence="2">Uncharacterized protein</fullName>
    </submittedName>
</protein>
<feature type="region of interest" description="Disordered" evidence="1">
    <location>
        <begin position="253"/>
        <end position="370"/>
    </location>
</feature>
<feature type="non-terminal residue" evidence="2">
    <location>
        <position position="443"/>
    </location>
</feature>
<proteinExistence type="predicted"/>
<feature type="compositionally biased region" description="Polar residues" evidence="1">
    <location>
        <begin position="281"/>
        <end position="309"/>
    </location>
</feature>
<dbReference type="OrthoDB" id="6271899at2759"/>
<gene>
    <name evidence="2" type="ORF">PXEA_LOCUS35822</name>
</gene>
<feature type="compositionally biased region" description="Basic residues" evidence="1">
    <location>
        <begin position="347"/>
        <end position="365"/>
    </location>
</feature>
<comment type="caution">
    <text evidence="2">The sequence shown here is derived from an EMBL/GenBank/DDBJ whole genome shotgun (WGS) entry which is preliminary data.</text>
</comment>
<feature type="compositionally biased region" description="Basic residues" evidence="1">
    <location>
        <begin position="137"/>
        <end position="152"/>
    </location>
</feature>